<keyword evidence="5 6" id="KW-0472">Membrane</keyword>
<dbReference type="STRING" id="1423807.FD16_GL002262"/>
<feature type="transmembrane region" description="Helical" evidence="6">
    <location>
        <begin position="430"/>
        <end position="447"/>
    </location>
</feature>
<dbReference type="PANTHER" id="PTHR30619:SF7">
    <property type="entry name" value="BETA-LACTAMASE DOMAIN PROTEIN"/>
    <property type="match status" value="1"/>
</dbReference>
<dbReference type="Pfam" id="PF00753">
    <property type="entry name" value="Lactamase_B"/>
    <property type="match status" value="1"/>
</dbReference>
<feature type="transmembrane region" description="Helical" evidence="6">
    <location>
        <begin position="34"/>
        <end position="51"/>
    </location>
</feature>
<dbReference type="GO" id="GO:0005886">
    <property type="term" value="C:plasma membrane"/>
    <property type="evidence" value="ECO:0007669"/>
    <property type="project" value="UniProtKB-SubCell"/>
</dbReference>
<gene>
    <name evidence="10" type="ORF">FD16_GL002262</name>
</gene>
<dbReference type="RefSeq" id="WP_010622381.1">
    <property type="nucleotide sequence ID" value="NZ_AZGF01000007.1"/>
</dbReference>
<evidence type="ECO:0000256" key="4">
    <source>
        <dbReference type="ARBA" id="ARBA00022989"/>
    </source>
</evidence>
<comment type="caution">
    <text evidence="10">The sequence shown here is derived from an EMBL/GenBank/DDBJ whole genome shotgun (WGS) entry which is preliminary data.</text>
</comment>
<keyword evidence="4 6" id="KW-1133">Transmembrane helix</keyword>
<dbReference type="eggNOG" id="COG2333">
    <property type="taxonomic scope" value="Bacteria"/>
</dbReference>
<feature type="transmembrane region" description="Helical" evidence="6">
    <location>
        <begin position="342"/>
        <end position="361"/>
    </location>
</feature>
<dbReference type="Gene3D" id="3.60.15.10">
    <property type="entry name" value="Ribonuclease Z/Hydroxyacylglutathione hydrolase-like"/>
    <property type="match status" value="1"/>
</dbReference>
<dbReference type="InterPro" id="IPR025405">
    <property type="entry name" value="DUF4131"/>
</dbReference>
<dbReference type="NCBIfam" id="TIGR00361">
    <property type="entry name" value="ComEC_Rec2"/>
    <property type="match status" value="1"/>
</dbReference>
<dbReference type="InterPro" id="IPR004477">
    <property type="entry name" value="ComEC_N"/>
</dbReference>
<feature type="transmembrane region" description="Helical" evidence="6">
    <location>
        <begin position="258"/>
        <end position="282"/>
    </location>
</feature>
<dbReference type="PATRIC" id="fig|1423807.3.peg.2328"/>
<dbReference type="Proteomes" id="UP000051820">
    <property type="component" value="Unassembled WGS sequence"/>
</dbReference>
<dbReference type="InterPro" id="IPR036866">
    <property type="entry name" value="RibonucZ/Hydroxyglut_hydro"/>
</dbReference>
<dbReference type="AlphaFoldDB" id="A0A0R1W4U8"/>
<dbReference type="Pfam" id="PF03772">
    <property type="entry name" value="Competence"/>
    <property type="match status" value="1"/>
</dbReference>
<dbReference type="InterPro" id="IPR035681">
    <property type="entry name" value="ComA-like_MBL"/>
</dbReference>
<feature type="transmembrane region" description="Helical" evidence="6">
    <location>
        <begin position="373"/>
        <end position="396"/>
    </location>
</feature>
<reference evidence="10 11" key="1">
    <citation type="journal article" date="2015" name="Genome Announc.">
        <title>Expanding the biotechnology potential of lactobacilli through comparative genomics of 213 strains and associated genera.</title>
        <authorList>
            <person name="Sun Z."/>
            <person name="Harris H.M."/>
            <person name="McCann A."/>
            <person name="Guo C."/>
            <person name="Argimon S."/>
            <person name="Zhang W."/>
            <person name="Yang X."/>
            <person name="Jeffery I.B."/>
            <person name="Cooney J.C."/>
            <person name="Kagawa T.F."/>
            <person name="Liu W."/>
            <person name="Song Y."/>
            <person name="Salvetti E."/>
            <person name="Wrobel A."/>
            <person name="Rasinkangas P."/>
            <person name="Parkhill J."/>
            <person name="Rea M.C."/>
            <person name="O'Sullivan O."/>
            <person name="Ritari J."/>
            <person name="Douillard F.P."/>
            <person name="Paul Ross R."/>
            <person name="Yang R."/>
            <person name="Briner A.E."/>
            <person name="Felis G.E."/>
            <person name="de Vos W.M."/>
            <person name="Barrangou R."/>
            <person name="Klaenhammer T.R."/>
            <person name="Caufield P.W."/>
            <person name="Cui Y."/>
            <person name="Zhang H."/>
            <person name="O'Toole P.W."/>
        </authorList>
    </citation>
    <scope>NUCLEOTIDE SEQUENCE [LARGE SCALE GENOMIC DNA]</scope>
    <source>
        <strain evidence="10 11">DSM 5007</strain>
    </source>
</reference>
<keyword evidence="3 6" id="KW-0812">Transmembrane</keyword>
<feature type="domain" description="DUF4131" evidence="9">
    <location>
        <begin position="13"/>
        <end position="161"/>
    </location>
</feature>
<accession>A0A0R1W4U8</accession>
<dbReference type="OrthoDB" id="9761531at2"/>
<feature type="transmembrane region" description="Helical" evidence="6">
    <location>
        <begin position="454"/>
        <end position="472"/>
    </location>
</feature>
<evidence type="ECO:0000313" key="10">
    <source>
        <dbReference type="EMBL" id="KRM12511.1"/>
    </source>
</evidence>
<evidence type="ECO:0000256" key="3">
    <source>
        <dbReference type="ARBA" id="ARBA00022692"/>
    </source>
</evidence>
<dbReference type="Pfam" id="PF13567">
    <property type="entry name" value="DUF4131"/>
    <property type="match status" value="1"/>
</dbReference>
<evidence type="ECO:0000256" key="2">
    <source>
        <dbReference type="ARBA" id="ARBA00022475"/>
    </source>
</evidence>
<dbReference type="eggNOG" id="COG0658">
    <property type="taxonomic scope" value="Bacteria"/>
</dbReference>
<feature type="domain" description="Metallo-beta-lactamase" evidence="7">
    <location>
        <begin position="482"/>
        <end position="681"/>
    </location>
</feature>
<feature type="transmembrane region" description="Helical" evidence="6">
    <location>
        <begin position="302"/>
        <end position="322"/>
    </location>
</feature>
<keyword evidence="11" id="KW-1185">Reference proteome</keyword>
<dbReference type="CDD" id="cd07731">
    <property type="entry name" value="ComA-like_MBL-fold"/>
    <property type="match status" value="1"/>
</dbReference>
<protein>
    <submittedName>
        <fullName evidence="10">ComE operon protein 3</fullName>
    </submittedName>
</protein>
<evidence type="ECO:0000256" key="1">
    <source>
        <dbReference type="ARBA" id="ARBA00004651"/>
    </source>
</evidence>
<dbReference type="NCBIfam" id="TIGR00360">
    <property type="entry name" value="ComEC_N-term"/>
    <property type="match status" value="1"/>
</dbReference>
<feature type="transmembrane region" description="Helical" evidence="6">
    <location>
        <begin position="7"/>
        <end position="28"/>
    </location>
</feature>
<evidence type="ECO:0000259" key="9">
    <source>
        <dbReference type="Pfam" id="PF13567"/>
    </source>
</evidence>
<dbReference type="InterPro" id="IPR004797">
    <property type="entry name" value="Competence_ComEC/Rec2"/>
</dbReference>
<dbReference type="EMBL" id="AZGF01000007">
    <property type="protein sequence ID" value="KRM12511.1"/>
    <property type="molecule type" value="Genomic_DNA"/>
</dbReference>
<dbReference type="PANTHER" id="PTHR30619">
    <property type="entry name" value="DNA INTERNALIZATION/COMPETENCE PROTEIN COMEC/REC2"/>
    <property type="match status" value="1"/>
</dbReference>
<feature type="transmembrane region" description="Helical" evidence="6">
    <location>
        <begin position="224"/>
        <end position="246"/>
    </location>
</feature>
<evidence type="ECO:0000259" key="7">
    <source>
        <dbReference type="Pfam" id="PF00753"/>
    </source>
</evidence>
<feature type="domain" description="ComEC/Rec2-related protein" evidence="8">
    <location>
        <begin position="203"/>
        <end position="448"/>
    </location>
</feature>
<sequence>MALLSGIILGHHFILILGIGWLAVRLFVLGQKQVIIVTLIITIAFSSFCCLHQQRVNKLRVNQHEKVSVVVRVYPDQIKVNGDQYQLVGKKKDTNEVIQVYGRIKTPAEQHRIKNINKCVNWHIKGTIEPVAIPTNENQFDMQKYMEFHHIYNQLTVQQIQGSSFAPVTILQNFLDSCHEIRYGLANYFASMPLMVRIYCNSLLIGNNLSEFSTVMSGIKQLGLIHLFSISGMHVFLFVSLVRKVLIYAWLKREHIDWILIFILPAYLIIGGGSSGLVRAVLMAEISLLCRKSAMQLSRADVWSLSLAAGLLYQPLVLLTLGGQLSYLLSFILHFLPSNRPLLSAVLMNLVGLPSILYYIYEWHCLSLLASYLMIPFFSAVIFPLIILSFMTFWFLPIIAEYSNQFLVLFQTLIDRIGSLPGMVHFGKPSIIMSFILFFVTIMLIIYPIDKRVWFGLTMIYGIFFIFIHYPLTGEVTFFDIGQGDCFLIREPFNSSVTLIDTGGQLSFMKPRWAQGTAPTSRAVRTSINYLKSRGINRINNICLSHKDADHVGYTSDVLANMKVDQILFPDGMEKQTNFTNKVLPVASRQKTKLIPVRAGQKIDNLPLEIIHPYHTGEGGNEDSMVLAGSVAHLRFMFMGDLDRQGERKILQKMPGLTTDVLKLGHHGSKTASDPKFIKKVCPSLAIISAGRMNRYGHPNQETMKTLKKYEIPSISTQQYGMITYRYDVFGHTGWQTTLKGNELKWMLPPYSNS</sequence>
<dbReference type="InterPro" id="IPR001279">
    <property type="entry name" value="Metallo-B-lactamas"/>
</dbReference>
<dbReference type="InterPro" id="IPR052159">
    <property type="entry name" value="Competence_DNA_uptake"/>
</dbReference>
<proteinExistence type="predicted"/>
<evidence type="ECO:0000256" key="6">
    <source>
        <dbReference type="SAM" id="Phobius"/>
    </source>
</evidence>
<evidence type="ECO:0000259" key="8">
    <source>
        <dbReference type="Pfam" id="PF03772"/>
    </source>
</evidence>
<evidence type="ECO:0000256" key="5">
    <source>
        <dbReference type="ARBA" id="ARBA00023136"/>
    </source>
</evidence>
<name>A0A0R1W4U8_9LACO</name>
<dbReference type="SUPFAM" id="SSF56281">
    <property type="entry name" value="Metallo-hydrolase/oxidoreductase"/>
    <property type="match status" value="1"/>
</dbReference>
<evidence type="ECO:0000313" key="11">
    <source>
        <dbReference type="Proteomes" id="UP000051820"/>
    </source>
</evidence>
<organism evidence="10 11">
    <name type="scientific">Paucilactobacillus suebicus DSM 5007 = KCTC 3549</name>
    <dbReference type="NCBI Taxonomy" id="1423807"/>
    <lineage>
        <taxon>Bacteria</taxon>
        <taxon>Bacillati</taxon>
        <taxon>Bacillota</taxon>
        <taxon>Bacilli</taxon>
        <taxon>Lactobacillales</taxon>
        <taxon>Lactobacillaceae</taxon>
        <taxon>Paucilactobacillus</taxon>
    </lineage>
</organism>
<comment type="subcellular location">
    <subcellularLocation>
        <location evidence="1">Cell membrane</location>
        <topology evidence="1">Multi-pass membrane protein</topology>
    </subcellularLocation>
</comment>
<dbReference type="GO" id="GO:0030420">
    <property type="term" value="P:establishment of competence for transformation"/>
    <property type="evidence" value="ECO:0007669"/>
    <property type="project" value="InterPro"/>
</dbReference>
<keyword evidence="2" id="KW-1003">Cell membrane</keyword>